<dbReference type="SUPFAM" id="SSF55961">
    <property type="entry name" value="Bet v1-like"/>
    <property type="match status" value="1"/>
</dbReference>
<dbReference type="GO" id="GO:0006457">
    <property type="term" value="P:protein folding"/>
    <property type="evidence" value="ECO:0007669"/>
    <property type="project" value="TreeGrafter"/>
</dbReference>
<comment type="similarity">
    <text evidence="1">Belongs to the AHA1 family.</text>
</comment>
<dbReference type="SMART" id="SM01000">
    <property type="entry name" value="Aha1_N"/>
    <property type="match status" value="1"/>
</dbReference>
<keyword evidence="6" id="KW-1185">Reference proteome</keyword>
<dbReference type="InterPro" id="IPR015310">
    <property type="entry name" value="AHSA1-like_N"/>
</dbReference>
<evidence type="ECO:0000313" key="5">
    <source>
        <dbReference type="EMBL" id="ORX73365.1"/>
    </source>
</evidence>
<evidence type="ECO:0000313" key="6">
    <source>
        <dbReference type="Proteomes" id="UP000193922"/>
    </source>
</evidence>
<dbReference type="Gene3D" id="3.30.530.20">
    <property type="match status" value="1"/>
</dbReference>
<accession>A0A1Y1WJ29</accession>
<dbReference type="STRING" id="61395.A0A1Y1WJ29"/>
<evidence type="ECO:0000256" key="1">
    <source>
        <dbReference type="ARBA" id="ARBA00006817"/>
    </source>
</evidence>
<dbReference type="Pfam" id="PF09229">
    <property type="entry name" value="Aha1_N"/>
    <property type="match status" value="1"/>
</dbReference>
<dbReference type="PANTHER" id="PTHR13009">
    <property type="entry name" value="HEAT SHOCK PROTEIN 90 HSP90 CO-CHAPERONE AHA-1"/>
    <property type="match status" value="1"/>
</dbReference>
<dbReference type="PANTHER" id="PTHR13009:SF22">
    <property type="entry name" value="LD43819P"/>
    <property type="match status" value="1"/>
</dbReference>
<dbReference type="SUPFAM" id="SSF103111">
    <property type="entry name" value="Activator of Hsp90 ATPase, Aha1"/>
    <property type="match status" value="1"/>
</dbReference>
<dbReference type="EMBL" id="MCFD01000002">
    <property type="protein sequence ID" value="ORX73365.1"/>
    <property type="molecule type" value="Genomic_DNA"/>
</dbReference>
<feature type="transmembrane region" description="Helical" evidence="3">
    <location>
        <begin position="381"/>
        <end position="403"/>
    </location>
</feature>
<dbReference type="GO" id="GO:0001671">
    <property type="term" value="F:ATPase activator activity"/>
    <property type="evidence" value="ECO:0007669"/>
    <property type="project" value="InterPro"/>
</dbReference>
<evidence type="ECO:0000256" key="2">
    <source>
        <dbReference type="SAM" id="MobiDB-lite"/>
    </source>
</evidence>
<dbReference type="CDD" id="cd08892">
    <property type="entry name" value="SRPBCC_Aha1"/>
    <property type="match status" value="1"/>
</dbReference>
<dbReference type="GO" id="GO:0051087">
    <property type="term" value="F:protein-folding chaperone binding"/>
    <property type="evidence" value="ECO:0007669"/>
    <property type="project" value="InterPro"/>
</dbReference>
<proteinExistence type="inferred from homology"/>
<dbReference type="Gene3D" id="3.15.10.20">
    <property type="entry name" value="Activator of Hsp90 ATPase Aha1, N-terminal domain"/>
    <property type="match status" value="1"/>
</dbReference>
<protein>
    <recommendedName>
        <fullName evidence="4">Activator of Hsp90 ATPase AHSA1-like N-terminal domain-containing protein</fullName>
    </recommendedName>
</protein>
<dbReference type="Pfam" id="PF08327">
    <property type="entry name" value="AHSA1"/>
    <property type="match status" value="1"/>
</dbReference>
<feature type="compositionally biased region" description="Basic residues" evidence="2">
    <location>
        <begin position="363"/>
        <end position="379"/>
    </location>
</feature>
<evidence type="ECO:0000256" key="3">
    <source>
        <dbReference type="SAM" id="Phobius"/>
    </source>
</evidence>
<evidence type="ECO:0000259" key="4">
    <source>
        <dbReference type="SMART" id="SM01000"/>
    </source>
</evidence>
<dbReference type="AlphaFoldDB" id="A0A1Y1WJ29"/>
<dbReference type="InterPro" id="IPR013538">
    <property type="entry name" value="ASHA1/2-like_C"/>
</dbReference>
<keyword evidence="3" id="KW-0472">Membrane</keyword>
<dbReference type="GeneID" id="63801706"/>
<dbReference type="OrthoDB" id="567237at2759"/>
<dbReference type="InterPro" id="IPR023393">
    <property type="entry name" value="START-like_dom_sf"/>
</dbReference>
<organism evidence="5 6">
    <name type="scientific">Linderina pennispora</name>
    <dbReference type="NCBI Taxonomy" id="61395"/>
    <lineage>
        <taxon>Eukaryota</taxon>
        <taxon>Fungi</taxon>
        <taxon>Fungi incertae sedis</taxon>
        <taxon>Zoopagomycota</taxon>
        <taxon>Kickxellomycotina</taxon>
        <taxon>Kickxellomycetes</taxon>
        <taxon>Kickxellales</taxon>
        <taxon>Kickxellaceae</taxon>
        <taxon>Linderina</taxon>
    </lineage>
</organism>
<dbReference type="RefSeq" id="XP_040746705.1">
    <property type="nucleotide sequence ID" value="XM_040885058.1"/>
</dbReference>
<dbReference type="InterPro" id="IPR036338">
    <property type="entry name" value="Aha1"/>
</dbReference>
<keyword evidence="3" id="KW-0812">Transmembrane</keyword>
<reference evidence="5 6" key="1">
    <citation type="submission" date="2016-07" db="EMBL/GenBank/DDBJ databases">
        <title>Pervasive Adenine N6-methylation of Active Genes in Fungi.</title>
        <authorList>
            <consortium name="DOE Joint Genome Institute"/>
            <person name="Mondo S.J."/>
            <person name="Dannebaum R.O."/>
            <person name="Kuo R.C."/>
            <person name="Labutti K."/>
            <person name="Haridas S."/>
            <person name="Kuo A."/>
            <person name="Salamov A."/>
            <person name="Ahrendt S.R."/>
            <person name="Lipzen A."/>
            <person name="Sullivan W."/>
            <person name="Andreopoulos W.B."/>
            <person name="Clum A."/>
            <person name="Lindquist E."/>
            <person name="Daum C."/>
            <person name="Ramamoorthy G.K."/>
            <person name="Gryganskyi A."/>
            <person name="Culley D."/>
            <person name="Magnuson J.K."/>
            <person name="James T.Y."/>
            <person name="O'Malley M.A."/>
            <person name="Stajich J.E."/>
            <person name="Spatafora J.W."/>
            <person name="Visel A."/>
            <person name="Grigoriev I.V."/>
        </authorList>
    </citation>
    <scope>NUCLEOTIDE SEQUENCE [LARGE SCALE GENOMIC DNA]</scope>
    <source>
        <strain evidence="5 6">ATCC 12442</strain>
    </source>
</reference>
<feature type="region of interest" description="Disordered" evidence="2">
    <location>
        <begin position="361"/>
        <end position="381"/>
    </location>
</feature>
<comment type="caution">
    <text evidence="5">The sequence shown here is derived from an EMBL/GenBank/DDBJ whole genome shotgun (WGS) entry which is preliminary data.</text>
</comment>
<keyword evidence="3" id="KW-1133">Transmembrane helix</keyword>
<dbReference type="Proteomes" id="UP000193922">
    <property type="component" value="Unassembled WGS sequence"/>
</dbReference>
<gene>
    <name evidence="5" type="ORF">DL89DRAFT_244242</name>
</gene>
<dbReference type="GO" id="GO:0005829">
    <property type="term" value="C:cytosol"/>
    <property type="evidence" value="ECO:0007669"/>
    <property type="project" value="TreeGrafter"/>
</dbReference>
<sequence>MGDWRNIGNWHWKEKNCFDWAKKHFEETLPLVEVSKDGFTAKVDSVTSVTGDVDLNIRKGRLITIYDVEVKLAWTATRGDETLSGKITIPEVAHDTEEDEYVYEITAENMASALLPLKDFVRRQLTPAITKRLVTFTDDLKAANGSEMYIPEKDGSSGASTPTVNADLARDFKQGKVGNSDVGVAKANDGLISTVTVTQSVEFVCSAEDMFANLTDPQRVSVWTRAAAEISATEGAEYKLFGGHIQGKITKVVPSKSIEETWRVATWPAGHYSKVVITLEQLSSSTRLTLKQTGVPFNEEDATKANWERYYWNSMKGAFGTKLLPITPPPYCTPATLAQTNSYVDDFSSIAKSYQHVIDNGTSKRRKSRRQPRPSKRPKTATSTVLVAAAAVSALTAAVAAYYKFAM</sequence>
<name>A0A1Y1WJ29_9FUNG</name>
<feature type="domain" description="Activator of Hsp90 ATPase AHSA1-like N-terminal" evidence="4">
    <location>
        <begin position="14"/>
        <end position="146"/>
    </location>
</feature>